<keyword evidence="8 10" id="KW-0131">Cell cycle</keyword>
<organism evidence="13 14">
    <name type="scientific">candidate division WS6 bacterium 34_10</name>
    <dbReference type="NCBI Taxonomy" id="1641389"/>
    <lineage>
        <taxon>Bacteria</taxon>
        <taxon>Candidatus Dojkabacteria</taxon>
    </lineage>
</organism>
<dbReference type="Pfam" id="PF03033">
    <property type="entry name" value="Glyco_transf_28"/>
    <property type="match status" value="1"/>
</dbReference>
<dbReference type="AlphaFoldDB" id="A0A117M071"/>
<dbReference type="PANTHER" id="PTHR21015">
    <property type="entry name" value="UDP-N-ACETYLGLUCOSAMINE--N-ACETYLMURAMYL-(PENTAPEPTIDE) PYROPHOSPHORYL-UNDECAPRENOL N-ACETYLGLUCOSAMINE TRANSFERASE 1"/>
    <property type="match status" value="1"/>
</dbReference>
<dbReference type="HAMAP" id="MF_00033">
    <property type="entry name" value="MurG"/>
    <property type="match status" value="1"/>
</dbReference>
<evidence type="ECO:0000256" key="8">
    <source>
        <dbReference type="ARBA" id="ARBA00023306"/>
    </source>
</evidence>
<proteinExistence type="inferred from homology"/>
<evidence type="ECO:0000313" key="13">
    <source>
        <dbReference type="EMBL" id="KUK77047.1"/>
    </source>
</evidence>
<keyword evidence="3 10" id="KW-0328">Glycosyltransferase</keyword>
<dbReference type="PANTHER" id="PTHR21015:SF22">
    <property type="entry name" value="GLYCOSYLTRANSFERASE"/>
    <property type="match status" value="1"/>
</dbReference>
<dbReference type="InterPro" id="IPR007235">
    <property type="entry name" value="Glyco_trans_28_C"/>
</dbReference>
<dbReference type="GO" id="GO:0051301">
    <property type="term" value="P:cell division"/>
    <property type="evidence" value="ECO:0007669"/>
    <property type="project" value="UniProtKB-KW"/>
</dbReference>
<keyword evidence="9 10" id="KW-0961">Cell wall biogenesis/degradation</keyword>
<dbReference type="Gene3D" id="3.40.50.2000">
    <property type="entry name" value="Glycogen Phosphorylase B"/>
    <property type="match status" value="2"/>
</dbReference>
<dbReference type="UniPathway" id="UPA00219"/>
<evidence type="ECO:0000256" key="2">
    <source>
        <dbReference type="ARBA" id="ARBA00022618"/>
    </source>
</evidence>
<evidence type="ECO:0000313" key="14">
    <source>
        <dbReference type="Proteomes" id="UP000053904"/>
    </source>
</evidence>
<feature type="binding site" evidence="10">
    <location>
        <position position="321"/>
    </location>
    <ligand>
        <name>UDP-N-acetyl-alpha-D-glucosamine</name>
        <dbReference type="ChEBI" id="CHEBI:57705"/>
    </ligand>
</feature>
<dbReference type="GO" id="GO:0005975">
    <property type="term" value="P:carbohydrate metabolic process"/>
    <property type="evidence" value="ECO:0007669"/>
    <property type="project" value="InterPro"/>
</dbReference>
<dbReference type="InterPro" id="IPR004276">
    <property type="entry name" value="GlycoTrans_28_N"/>
</dbReference>
<dbReference type="GO" id="GO:0008360">
    <property type="term" value="P:regulation of cell shape"/>
    <property type="evidence" value="ECO:0007669"/>
    <property type="project" value="UniProtKB-KW"/>
</dbReference>
<comment type="pathway">
    <text evidence="10">Cell wall biogenesis; peptidoglycan biosynthesis.</text>
</comment>
<feature type="binding site" evidence="10">
    <location>
        <begin position="14"/>
        <end position="16"/>
    </location>
    <ligand>
        <name>UDP-N-acetyl-alpha-D-glucosamine</name>
        <dbReference type="ChEBI" id="CHEBI:57705"/>
    </ligand>
</feature>
<dbReference type="Proteomes" id="UP000053904">
    <property type="component" value="Unassembled WGS sequence"/>
</dbReference>
<keyword evidence="1 10" id="KW-1003">Cell membrane</keyword>
<dbReference type="GO" id="GO:0051991">
    <property type="term" value="F:UDP-N-acetyl-D-glucosamine:N-acetylmuramoyl-L-alanyl-D-glutamyl-meso-2,6-diaminopimelyl-D-alanyl-D-alanine-diphosphoundecaprenol 4-beta-N-acetylglucosaminlytransferase activity"/>
    <property type="evidence" value="ECO:0007669"/>
    <property type="project" value="RHEA"/>
</dbReference>
<evidence type="ECO:0000256" key="3">
    <source>
        <dbReference type="ARBA" id="ARBA00022676"/>
    </source>
</evidence>
<evidence type="ECO:0000259" key="12">
    <source>
        <dbReference type="Pfam" id="PF04101"/>
    </source>
</evidence>
<dbReference type="GO" id="GO:0005886">
    <property type="term" value="C:plasma membrane"/>
    <property type="evidence" value="ECO:0007669"/>
    <property type="project" value="UniProtKB-SubCell"/>
</dbReference>
<comment type="caution">
    <text evidence="13">The sequence shown here is derived from an EMBL/GenBank/DDBJ whole genome shotgun (WGS) entry which is preliminary data.</text>
</comment>
<dbReference type="GO" id="GO:0009252">
    <property type="term" value="P:peptidoglycan biosynthetic process"/>
    <property type="evidence" value="ECO:0007669"/>
    <property type="project" value="UniProtKB-UniRule"/>
</dbReference>
<evidence type="ECO:0000256" key="10">
    <source>
        <dbReference type="HAMAP-Rule" id="MF_00033"/>
    </source>
</evidence>
<reference evidence="14" key="1">
    <citation type="journal article" date="2015" name="MBio">
        <title>Genome-Resolved Metagenomic Analysis Reveals Roles for Candidate Phyla and Other Microbial Community Members in Biogeochemical Transformations in Oil Reservoirs.</title>
        <authorList>
            <person name="Hu P."/>
            <person name="Tom L."/>
            <person name="Singh A."/>
            <person name="Thomas B.C."/>
            <person name="Baker B.J."/>
            <person name="Piceno Y.M."/>
            <person name="Andersen G.L."/>
            <person name="Banfield J.F."/>
        </authorList>
    </citation>
    <scope>NUCLEOTIDE SEQUENCE [LARGE SCALE GENOMIC DNA]</scope>
</reference>
<dbReference type="EMBL" id="LGGO01000072">
    <property type="protein sequence ID" value="KUK77047.1"/>
    <property type="molecule type" value="Genomic_DNA"/>
</dbReference>
<keyword evidence="7 10" id="KW-0472">Membrane</keyword>
<comment type="subcellular location">
    <subcellularLocation>
        <location evidence="10">Cell membrane</location>
        <topology evidence="10">Peripheral membrane protein</topology>
        <orientation evidence="10">Cytoplasmic side</orientation>
    </subcellularLocation>
</comment>
<accession>A0A117M071</accession>
<evidence type="ECO:0000256" key="7">
    <source>
        <dbReference type="ARBA" id="ARBA00023136"/>
    </source>
</evidence>
<gene>
    <name evidence="10" type="primary">murG</name>
    <name evidence="13" type="ORF">XD93_0568</name>
</gene>
<keyword evidence="2 10" id="KW-0132">Cell division</keyword>
<name>A0A117M071_9BACT</name>
<comment type="catalytic activity">
    <reaction evidence="10">
        <text>di-trans,octa-cis-undecaprenyl diphospho-N-acetyl-alpha-D-muramoyl-L-alanyl-D-glutamyl-meso-2,6-diaminopimeloyl-D-alanyl-D-alanine + UDP-N-acetyl-alpha-D-glucosamine = di-trans,octa-cis-undecaprenyl diphospho-[N-acetyl-alpha-D-glucosaminyl-(1-&gt;4)]-N-acetyl-alpha-D-muramoyl-L-alanyl-D-glutamyl-meso-2,6-diaminopimeloyl-D-alanyl-D-alanine + UDP + H(+)</text>
        <dbReference type="Rhea" id="RHEA:31227"/>
        <dbReference type="ChEBI" id="CHEBI:15378"/>
        <dbReference type="ChEBI" id="CHEBI:57705"/>
        <dbReference type="ChEBI" id="CHEBI:58223"/>
        <dbReference type="ChEBI" id="CHEBI:61387"/>
        <dbReference type="ChEBI" id="CHEBI:61388"/>
        <dbReference type="EC" id="2.4.1.227"/>
    </reaction>
</comment>
<dbReference type="GO" id="GO:0050511">
    <property type="term" value="F:undecaprenyldiphospho-muramoylpentapeptide beta-N-acetylglucosaminyltransferase activity"/>
    <property type="evidence" value="ECO:0007669"/>
    <property type="project" value="UniProtKB-UniRule"/>
</dbReference>
<keyword evidence="6 10" id="KW-0573">Peptidoglycan synthesis</keyword>
<dbReference type="CDD" id="cd03785">
    <property type="entry name" value="GT28_MurG"/>
    <property type="match status" value="1"/>
</dbReference>
<dbReference type="GO" id="GO:0071555">
    <property type="term" value="P:cell wall organization"/>
    <property type="evidence" value="ECO:0007669"/>
    <property type="project" value="UniProtKB-KW"/>
</dbReference>
<dbReference type="InterPro" id="IPR006009">
    <property type="entry name" value="GlcNAc_MurG"/>
</dbReference>
<keyword evidence="4 10" id="KW-0808">Transferase</keyword>
<feature type="binding site" evidence="10">
    <location>
        <position position="180"/>
    </location>
    <ligand>
        <name>UDP-N-acetyl-alpha-D-glucosamine</name>
        <dbReference type="ChEBI" id="CHEBI:57705"/>
    </ligand>
</feature>
<feature type="domain" description="Glycosyl transferase family 28 C-terminal" evidence="12">
    <location>
        <begin position="208"/>
        <end position="356"/>
    </location>
</feature>
<comment type="function">
    <text evidence="10">Cell wall formation. Catalyzes the transfer of a GlcNAc subunit on undecaprenyl-pyrophosphoryl-MurNAc-pentapeptide (lipid intermediate I) to form undecaprenyl-pyrophosphoryl-MurNAc-(pentapeptide)GlcNAc (lipid intermediate II).</text>
</comment>
<evidence type="ECO:0000256" key="1">
    <source>
        <dbReference type="ARBA" id="ARBA00022475"/>
    </source>
</evidence>
<protein>
    <recommendedName>
        <fullName evidence="10">UDP-N-acetylglucosamine--N-acetylmuramyl-(pentapeptide) pyrophosphoryl-undecaprenol N-acetylglucosamine transferase</fullName>
        <ecNumber evidence="10">2.4.1.227</ecNumber>
    </recommendedName>
    <alternativeName>
        <fullName evidence="10">Undecaprenyl-PP-MurNAc-pentapeptide-UDPGlcNAc GlcNAc transferase</fullName>
    </alternativeName>
</protein>
<comment type="caution">
    <text evidence="10">Lacks conserved residue(s) required for the propagation of feature annotation.</text>
</comment>
<dbReference type="EC" id="2.4.1.227" evidence="10"/>
<dbReference type="SUPFAM" id="SSF53756">
    <property type="entry name" value="UDP-Glycosyltransferase/glycogen phosphorylase"/>
    <property type="match status" value="1"/>
</dbReference>
<evidence type="ECO:0000256" key="9">
    <source>
        <dbReference type="ARBA" id="ARBA00023316"/>
    </source>
</evidence>
<dbReference type="Pfam" id="PF04101">
    <property type="entry name" value="Glyco_tran_28_C"/>
    <property type="match status" value="1"/>
</dbReference>
<comment type="similarity">
    <text evidence="10">Belongs to the glycosyltransferase 28 family. MurG subfamily.</text>
</comment>
<evidence type="ECO:0000256" key="5">
    <source>
        <dbReference type="ARBA" id="ARBA00022960"/>
    </source>
</evidence>
<keyword evidence="5 10" id="KW-0133">Cell shape</keyword>
<evidence type="ECO:0000256" key="6">
    <source>
        <dbReference type="ARBA" id="ARBA00022984"/>
    </source>
</evidence>
<feature type="domain" description="Glycosyltransferase family 28 N-terminal" evidence="11">
    <location>
        <begin position="7"/>
        <end position="158"/>
    </location>
</feature>
<evidence type="ECO:0000256" key="4">
    <source>
        <dbReference type="ARBA" id="ARBA00022679"/>
    </source>
</evidence>
<sequence>MEKNNKITITGGGSGGHISVASGLIQEIKKRDEKLYKNLVYIGGDLGMVGEEYGNSLEQRRFKDSDFNTRYIRAGKLQRKFSFTSIKLAFRTILGLFDSFKILKDEKPDLIFSTGGFVSVPVCIAGWIKGIPIYLHEQTATVGLSNRIVGKFAKKIYIAFESSKKYFDSKKTKLVGNIVRDAITNVDITKVSDEFKKLVSTNREFPLIYISGGGLGSHILNSKVLSEISDLLKSYKVILQTGDNQNYKDYEEALKIKDNLTDELKERFLPTKFINDKNIGYVYQNMDLFLGRAGANTVYEIGVLAKPAIFIPIPWVTNNEQYENAKVLQDLGLAEIIEENKLENINLTQQVSEKIKSLPKESLDFEVLRSKFPTNAVEKVLNDLYT</sequence>
<evidence type="ECO:0000259" key="11">
    <source>
        <dbReference type="Pfam" id="PF03033"/>
    </source>
</evidence>